<dbReference type="Gene3D" id="3.40.1350.10">
    <property type="match status" value="1"/>
</dbReference>
<protein>
    <recommendedName>
        <fullName evidence="2">PD(D/E)XK endonuclease domain-containing protein</fullName>
    </recommendedName>
</protein>
<reference evidence="1" key="2">
    <citation type="submission" date="2015-03" db="EMBL/GenBank/DDBJ databases">
        <authorList>
            <person name="Chow C.-E.T."/>
            <person name="Winget D.M."/>
            <person name="White R.A.III."/>
            <person name="Hallam S.J."/>
            <person name="Suttle C.A."/>
        </authorList>
    </citation>
    <scope>NUCLEOTIDE SEQUENCE</scope>
    <source>
        <strain evidence="1">H4084944</strain>
    </source>
</reference>
<accession>A0A0F7L6S6</accession>
<reference evidence="1" key="1">
    <citation type="journal article" date="2015" name="Front. Microbiol.">
        <title>Combining genomic sequencing methods to explore viral diversity and reveal potential virus-host interactions.</title>
        <authorList>
            <person name="Chow C.E."/>
            <person name="Winget D.M."/>
            <person name="White R.A.III."/>
            <person name="Hallam S.J."/>
            <person name="Suttle C.A."/>
        </authorList>
    </citation>
    <scope>NUCLEOTIDE SEQUENCE</scope>
    <source>
        <strain evidence="1">H4084944</strain>
    </source>
</reference>
<dbReference type="GO" id="GO:0003676">
    <property type="term" value="F:nucleic acid binding"/>
    <property type="evidence" value="ECO:0007669"/>
    <property type="project" value="InterPro"/>
</dbReference>
<dbReference type="EMBL" id="KR029590">
    <property type="protein sequence ID" value="AKH47268.1"/>
    <property type="molecule type" value="Genomic_DNA"/>
</dbReference>
<organism evidence="1">
    <name type="scientific">uncultured marine virus</name>
    <dbReference type="NCBI Taxonomy" id="186617"/>
    <lineage>
        <taxon>Viruses</taxon>
        <taxon>environmental samples</taxon>
    </lineage>
</organism>
<evidence type="ECO:0000313" key="1">
    <source>
        <dbReference type="EMBL" id="AKH47268.1"/>
    </source>
</evidence>
<evidence type="ECO:0008006" key="2">
    <source>
        <dbReference type="Google" id="ProtNLM"/>
    </source>
</evidence>
<sequence length="110" mass="12140">MRPKSHISGDLAETLAAAHYIQLGYFTFTPLSSSSPIDLIIVNGDGTRLIQIKKDSKRVNPGRSKPARINRKRTDLQKKLGVEMVYVDIGTGTVAETDHNYPSRGKTDTI</sequence>
<dbReference type="InterPro" id="IPR011856">
    <property type="entry name" value="tRNA_endonuc-like_dom_sf"/>
</dbReference>
<name>A0A0F7L6S6_9VIRU</name>
<proteinExistence type="predicted"/>